<dbReference type="EMBL" id="LANQ01000001">
    <property type="protein sequence ID" value="KJV58254.1"/>
    <property type="molecule type" value="Genomic_DNA"/>
</dbReference>
<comment type="caution">
    <text evidence="1">The sequence shown here is derived from an EMBL/GenBank/DDBJ whole genome shotgun (WGS) entry which is preliminary data.</text>
</comment>
<sequence>MHYSSLRGEAISFDEAISGSLTRLPRRCYASPRNDVTSIE</sequence>
<organism evidence="1 2">
    <name type="scientific">Rickettsia felis str. Pedreira</name>
    <dbReference type="NCBI Taxonomy" id="1359196"/>
    <lineage>
        <taxon>Bacteria</taxon>
        <taxon>Pseudomonadati</taxon>
        <taxon>Pseudomonadota</taxon>
        <taxon>Alphaproteobacteria</taxon>
        <taxon>Rickettsiales</taxon>
        <taxon>Rickettsiaceae</taxon>
        <taxon>Rickettsieae</taxon>
        <taxon>Rickettsia</taxon>
        <taxon>spotted fever group</taxon>
    </lineage>
</organism>
<dbReference type="PATRIC" id="fig|1359196.3.peg.612"/>
<name>A0A0F3MUK9_RICFI</name>
<proteinExistence type="predicted"/>
<evidence type="ECO:0000313" key="1">
    <source>
        <dbReference type="EMBL" id="KJV58254.1"/>
    </source>
</evidence>
<gene>
    <name evidence="1" type="ORF">RFEPED_0633</name>
</gene>
<dbReference type="AlphaFoldDB" id="A0A0F3MUK9"/>
<protein>
    <submittedName>
        <fullName evidence="1">Uncharacterized protein</fullName>
    </submittedName>
</protein>
<evidence type="ECO:0000313" key="2">
    <source>
        <dbReference type="Proteomes" id="UP000033475"/>
    </source>
</evidence>
<reference evidence="1 2" key="1">
    <citation type="submission" date="2015-01" db="EMBL/GenBank/DDBJ databases">
        <title>Genome Sequencing of Rickettsiales.</title>
        <authorList>
            <person name="Daugherty S.C."/>
            <person name="Su Q."/>
            <person name="Abolude K."/>
            <person name="Beier-Sexton M."/>
            <person name="Carlyon J.A."/>
            <person name="Carter R."/>
            <person name="Day N.P."/>
            <person name="Dumler S.J."/>
            <person name="Dyachenko V."/>
            <person name="Godinez A."/>
            <person name="Kurtti T.J."/>
            <person name="Lichay M."/>
            <person name="Mullins K.E."/>
            <person name="Ott S."/>
            <person name="Pappas-Brown V."/>
            <person name="Paris D.H."/>
            <person name="Patel P."/>
            <person name="Richards A.L."/>
            <person name="Sadzewicz L."/>
            <person name="Sears K."/>
            <person name="Seidman D."/>
            <person name="Sengamalay N."/>
            <person name="Stenos J."/>
            <person name="Tallon L.J."/>
            <person name="Vincent G."/>
            <person name="Fraser C.M."/>
            <person name="Munderloh U."/>
            <person name="Dunning-Hotopp J.C."/>
        </authorList>
    </citation>
    <scope>NUCLEOTIDE SEQUENCE [LARGE SCALE GENOMIC DNA]</scope>
    <source>
        <strain evidence="1 2">Pedreira</strain>
    </source>
</reference>
<dbReference type="Proteomes" id="UP000033475">
    <property type="component" value="Unassembled WGS sequence"/>
</dbReference>
<accession>A0A0F3MUK9</accession>